<evidence type="ECO:0000313" key="3">
    <source>
        <dbReference type="Proteomes" id="UP000828390"/>
    </source>
</evidence>
<dbReference type="Proteomes" id="UP000828390">
    <property type="component" value="Unassembled WGS sequence"/>
</dbReference>
<reference evidence="2" key="2">
    <citation type="submission" date="2020-11" db="EMBL/GenBank/DDBJ databases">
        <authorList>
            <person name="McCartney M.A."/>
            <person name="Auch B."/>
            <person name="Kono T."/>
            <person name="Mallez S."/>
            <person name="Becker A."/>
            <person name="Gohl D.M."/>
            <person name="Silverstein K.A.T."/>
            <person name="Koren S."/>
            <person name="Bechman K.B."/>
            <person name="Herman A."/>
            <person name="Abrahante J.E."/>
            <person name="Garbe J."/>
        </authorList>
    </citation>
    <scope>NUCLEOTIDE SEQUENCE</scope>
    <source>
        <strain evidence="2">Duluth1</strain>
        <tissue evidence="2">Whole animal</tissue>
    </source>
</reference>
<feature type="domain" description="Mab-21-like HhH/H2TH-like" evidence="1">
    <location>
        <begin position="297"/>
        <end position="376"/>
    </location>
</feature>
<sequence>MAEGGIGPTGSGSEINLIHSGPSLSQASQQAVFVQNTGAGELLVMDQNENLSLEICSIMTKLGYGEVIRRRRVEKYKEFNRLITKGNDHFFLKTAGSKAEGLTCFLENDFDFLLVMKGAICVESGINIHTIPENIERFRMRTCVYPGYCTLIQEGTRVRNNCSEIIDPARCHNGFGYILLSSCLWVDNIKRGPLNWGITGKQHERARPSIPATFREIAHTDFVVGLSCQCPSILHKWAARPREWPHSNIVQKVVSLGAYVTPVGFKKSEYNHMEWRICFNTGEAELVNSLNDTQAKVYVILKLILKEIIKPNNKEITSYVLKNIILWQAEKNPQTKFHARSLFHWLNDGLKELKTAIENRKLDYYMMPERNLMEDCGLTDALQRTSWIADITEMMEEGPRVVLRLEKIRKAIVASPETMLWFSKNKVELEMLVLELFNRVMRCYNKFRNEGTQCYYGNWMMDWDVIMAIQRRIDELNRMVKQRMQLENSSSTQDIFVRILH</sequence>
<proteinExistence type="predicted"/>
<keyword evidence="3" id="KW-1185">Reference proteome</keyword>
<dbReference type="InterPro" id="IPR024810">
    <property type="entry name" value="MAB21L/cGLR"/>
</dbReference>
<evidence type="ECO:0000313" key="2">
    <source>
        <dbReference type="EMBL" id="KAH3825238.1"/>
    </source>
</evidence>
<dbReference type="InterPro" id="IPR046906">
    <property type="entry name" value="Mab-21_HhH/H2TH-like"/>
</dbReference>
<gene>
    <name evidence="2" type="ORF">DPMN_127112</name>
</gene>
<accession>A0A9D4H0N4</accession>
<dbReference type="EMBL" id="JAIWYP010000005">
    <property type="protein sequence ID" value="KAH3825238.1"/>
    <property type="molecule type" value="Genomic_DNA"/>
</dbReference>
<evidence type="ECO:0000259" key="1">
    <source>
        <dbReference type="Pfam" id="PF20266"/>
    </source>
</evidence>
<dbReference type="Pfam" id="PF20266">
    <property type="entry name" value="Mab-21_C"/>
    <property type="match status" value="1"/>
</dbReference>
<dbReference type="PANTHER" id="PTHR10656:SF69">
    <property type="entry name" value="MAB-21-LIKE HHH_H2TH-LIKE DOMAIN-CONTAINING PROTEIN"/>
    <property type="match status" value="1"/>
</dbReference>
<dbReference type="Gene3D" id="1.10.1410.40">
    <property type="match status" value="1"/>
</dbReference>
<comment type="caution">
    <text evidence="2">The sequence shown here is derived from an EMBL/GenBank/DDBJ whole genome shotgun (WGS) entry which is preliminary data.</text>
</comment>
<dbReference type="SMART" id="SM01265">
    <property type="entry name" value="Mab-21"/>
    <property type="match status" value="1"/>
</dbReference>
<dbReference type="PANTHER" id="PTHR10656">
    <property type="entry name" value="CELL FATE DETERMINING PROTEIN MAB21-RELATED"/>
    <property type="match status" value="1"/>
</dbReference>
<organism evidence="2 3">
    <name type="scientific">Dreissena polymorpha</name>
    <name type="common">Zebra mussel</name>
    <name type="synonym">Mytilus polymorpha</name>
    <dbReference type="NCBI Taxonomy" id="45954"/>
    <lineage>
        <taxon>Eukaryota</taxon>
        <taxon>Metazoa</taxon>
        <taxon>Spiralia</taxon>
        <taxon>Lophotrochozoa</taxon>
        <taxon>Mollusca</taxon>
        <taxon>Bivalvia</taxon>
        <taxon>Autobranchia</taxon>
        <taxon>Heteroconchia</taxon>
        <taxon>Euheterodonta</taxon>
        <taxon>Imparidentia</taxon>
        <taxon>Neoheterodontei</taxon>
        <taxon>Myida</taxon>
        <taxon>Dreissenoidea</taxon>
        <taxon>Dreissenidae</taxon>
        <taxon>Dreissena</taxon>
    </lineage>
</organism>
<dbReference type="AlphaFoldDB" id="A0A9D4H0N4"/>
<protein>
    <recommendedName>
        <fullName evidence="1">Mab-21-like HhH/H2TH-like domain-containing protein</fullName>
    </recommendedName>
</protein>
<reference evidence="2" key="1">
    <citation type="journal article" date="2019" name="bioRxiv">
        <title>The Genome of the Zebra Mussel, Dreissena polymorpha: A Resource for Invasive Species Research.</title>
        <authorList>
            <person name="McCartney M.A."/>
            <person name="Auch B."/>
            <person name="Kono T."/>
            <person name="Mallez S."/>
            <person name="Zhang Y."/>
            <person name="Obille A."/>
            <person name="Becker A."/>
            <person name="Abrahante J.E."/>
            <person name="Garbe J."/>
            <person name="Badalamenti J.P."/>
            <person name="Herman A."/>
            <person name="Mangelson H."/>
            <person name="Liachko I."/>
            <person name="Sullivan S."/>
            <person name="Sone E.D."/>
            <person name="Koren S."/>
            <person name="Silverstein K.A.T."/>
            <person name="Beckman K.B."/>
            <person name="Gohl D.M."/>
        </authorList>
    </citation>
    <scope>NUCLEOTIDE SEQUENCE</scope>
    <source>
        <strain evidence="2">Duluth1</strain>
        <tissue evidence="2">Whole animal</tissue>
    </source>
</reference>
<name>A0A9D4H0N4_DREPO</name>